<reference evidence="2" key="1">
    <citation type="submission" date="2017-01" db="EMBL/GenBank/DDBJ databases">
        <authorList>
            <person name="Mah S.A."/>
            <person name="Swanson W.J."/>
            <person name="Moy G.W."/>
            <person name="Vacquier V.D."/>
        </authorList>
    </citation>
    <scope>NUCLEOTIDE SEQUENCE [LARGE SCALE GENOMIC DNA]</scope>
    <source>
        <strain evidence="2">124861</strain>
    </source>
</reference>
<organism evidence="1 2">
    <name type="scientific">Neisseria dumasiana</name>
    <dbReference type="NCBI Taxonomy" id="1931275"/>
    <lineage>
        <taxon>Bacteria</taxon>
        <taxon>Pseudomonadati</taxon>
        <taxon>Pseudomonadota</taxon>
        <taxon>Betaproteobacteria</taxon>
        <taxon>Neisseriales</taxon>
        <taxon>Neisseriaceae</taxon>
        <taxon>Neisseria</taxon>
    </lineage>
</organism>
<sequence>MAGKRQHYIPQFLQRGFTIDSSEKAFVIRAGKPPYLSNIQNIGVEGYFYTEGDDVVVDDLITEEENAISLVVNNLRNYPNGKIVSSELAAQLSAHFEIRTRHIRMNFFQGAKNLVEQISYALEDEKVFLAYLKKQIINDKSLVEEQVNLLDFISNDQKKLWIEIFQSNPDFIIQNLPKPILNCIAVQLRQQCSDENLIKKMKEGHLKALKQTIAPDEKIAIFSELTFKVVDTQDKLFLGDSIVVFVNSNGRWKPFYEKEDRLKSIIIPLNQNRYLLGSASDDVENIYTSEELREMLASCSLEFFISSEKELSEQYGAQIGRCANILSQEQAAQLLKEILEE</sequence>
<accession>A0A1X3D831</accession>
<name>A0A1X3D831_9NEIS</name>
<dbReference type="RefSeq" id="WP_085360763.1">
    <property type="nucleotide sequence ID" value="NZ_MTAB01000044.1"/>
</dbReference>
<gene>
    <name evidence="1" type="ORF">BV912_11820</name>
</gene>
<dbReference type="AlphaFoldDB" id="A0A1X3D831"/>
<evidence type="ECO:0008006" key="3">
    <source>
        <dbReference type="Google" id="ProtNLM"/>
    </source>
</evidence>
<comment type="caution">
    <text evidence="1">The sequence shown here is derived from an EMBL/GenBank/DDBJ whole genome shotgun (WGS) entry which is preliminary data.</text>
</comment>
<evidence type="ECO:0000313" key="1">
    <source>
        <dbReference type="EMBL" id="OSI15966.1"/>
    </source>
</evidence>
<proteinExistence type="predicted"/>
<dbReference type="EMBL" id="MTAB01000044">
    <property type="protein sequence ID" value="OSI15966.1"/>
    <property type="molecule type" value="Genomic_DNA"/>
</dbReference>
<evidence type="ECO:0000313" key="2">
    <source>
        <dbReference type="Proteomes" id="UP000193303"/>
    </source>
</evidence>
<dbReference type="Pfam" id="PF14022">
    <property type="entry name" value="DUF4238"/>
    <property type="match status" value="1"/>
</dbReference>
<dbReference type="InterPro" id="IPR025332">
    <property type="entry name" value="DUF4238"/>
</dbReference>
<protein>
    <recommendedName>
        <fullName evidence="3">DUF4238 domain-containing protein</fullName>
    </recommendedName>
</protein>
<dbReference type="Proteomes" id="UP000193303">
    <property type="component" value="Unassembled WGS sequence"/>
</dbReference>
<dbReference type="OrthoDB" id="509512at2"/>